<dbReference type="KEGG" id="cha:CHAB381_1131"/>
<protein>
    <recommendedName>
        <fullName evidence="4">Lipoprotein</fullName>
    </recommendedName>
</protein>
<dbReference type="eggNOG" id="ENOG5032HE1">
    <property type="taxonomic scope" value="Bacteria"/>
</dbReference>
<sequence>MKRILIFLTALFFVGCASSQPKIPIADAYKFDKIEYNHIQAHNPTKFTYQSKESVEAKYNEGLKSLLKKENLLNQSSKDELKISVWHRRMFGGEATPFPSDRIGGIFVSYEIKIIRDGQILRDYALNESMYDPGFFGNLKTIVGQNKDDSYENSAIDAFVRDIIKTLEELK</sequence>
<dbReference type="Proteomes" id="UP000002407">
    <property type="component" value="Chromosome"/>
</dbReference>
<evidence type="ECO:0000256" key="1">
    <source>
        <dbReference type="SAM" id="SignalP"/>
    </source>
</evidence>
<keyword evidence="3" id="KW-1185">Reference proteome</keyword>
<reference evidence="3" key="1">
    <citation type="submission" date="2007-07" db="EMBL/GenBank/DDBJ databases">
        <title>Complete genome sequence of Campylobacter hominis ATCC BAA-381, a commensal isolated from the human gastrointestinal tract.</title>
        <authorList>
            <person name="Fouts D.E."/>
            <person name="Mongodin E.F."/>
            <person name="Puiu D."/>
            <person name="Sebastian Y."/>
            <person name="Miller W.G."/>
            <person name="Mandrell R.E."/>
            <person name="Nelson K.E."/>
        </authorList>
    </citation>
    <scope>NUCLEOTIDE SEQUENCE [LARGE SCALE GENOMIC DNA]</scope>
    <source>
        <strain evidence="3">ATCC BAA-381 / LMG 19568 / NCTC 13146 / CH001A</strain>
    </source>
</reference>
<name>A7I2E6_CAMHC</name>
<dbReference type="AlphaFoldDB" id="A7I2E6"/>
<evidence type="ECO:0000313" key="3">
    <source>
        <dbReference type="Proteomes" id="UP000002407"/>
    </source>
</evidence>
<gene>
    <name evidence="2" type="ordered locus">CHAB381_1131</name>
</gene>
<organism evidence="2 3">
    <name type="scientific">Campylobacter hominis (strain ATCC BAA-381 / DSM 21671 / CCUG 45161 / LMG 19568 / NCTC 13146 / CH001A)</name>
    <dbReference type="NCBI Taxonomy" id="360107"/>
    <lineage>
        <taxon>Bacteria</taxon>
        <taxon>Pseudomonadati</taxon>
        <taxon>Campylobacterota</taxon>
        <taxon>Epsilonproteobacteria</taxon>
        <taxon>Campylobacterales</taxon>
        <taxon>Campylobacteraceae</taxon>
        <taxon>Campylobacter</taxon>
    </lineage>
</organism>
<accession>A7I2E6</accession>
<proteinExistence type="predicted"/>
<dbReference type="OrthoDB" id="9945274at2"/>
<keyword evidence="1" id="KW-0732">Signal</keyword>
<dbReference type="RefSeq" id="WP_012108986.1">
    <property type="nucleotide sequence ID" value="NC_009714.1"/>
</dbReference>
<dbReference type="EMBL" id="CP000776">
    <property type="protein sequence ID" value="ABS51512.1"/>
    <property type="molecule type" value="Genomic_DNA"/>
</dbReference>
<evidence type="ECO:0008006" key="4">
    <source>
        <dbReference type="Google" id="ProtNLM"/>
    </source>
</evidence>
<dbReference type="PROSITE" id="PS51257">
    <property type="entry name" value="PROKAR_LIPOPROTEIN"/>
    <property type="match status" value="1"/>
</dbReference>
<feature type="signal peptide" evidence="1">
    <location>
        <begin position="1"/>
        <end position="19"/>
    </location>
</feature>
<evidence type="ECO:0000313" key="2">
    <source>
        <dbReference type="EMBL" id="ABS51512.1"/>
    </source>
</evidence>
<dbReference type="HOGENOM" id="CLU_1746275_0_0_7"/>
<feature type="chain" id="PRO_5002710697" description="Lipoprotein" evidence="1">
    <location>
        <begin position="20"/>
        <end position="171"/>
    </location>
</feature>
<dbReference type="STRING" id="360107.CHAB381_1131"/>